<evidence type="ECO:0000256" key="5">
    <source>
        <dbReference type="ARBA" id="ARBA00035492"/>
    </source>
</evidence>
<dbReference type="HAMAP" id="MF_01371_B">
    <property type="entry name" value="Ribosomal_uL30_B"/>
    <property type="match status" value="1"/>
</dbReference>
<gene>
    <name evidence="8" type="ORF">SAMN02745108_01955</name>
    <name evidence="7" type="ORF">SAMN05720469_12836</name>
</gene>
<dbReference type="AlphaFoldDB" id="A0A1M6X2D9"/>
<comment type="subunit">
    <text evidence="2">Part of the 50S ribosomal subunit.</text>
</comment>
<dbReference type="InterPro" id="IPR005996">
    <property type="entry name" value="Ribosomal_uL30_bac-type"/>
</dbReference>
<dbReference type="STRING" id="28122.SAMN02745108_01955"/>
<name>A0A1M6X2D9_9BACT</name>
<dbReference type="EMBL" id="FRAW01000028">
    <property type="protein sequence ID" value="SHL00108.1"/>
    <property type="molecule type" value="Genomic_DNA"/>
</dbReference>
<comment type="similarity">
    <text evidence="1">Belongs to the universal ribosomal protein uL30 family.</text>
</comment>
<keyword evidence="9" id="KW-1185">Reference proteome</keyword>
<sequence>MKKVRITQVKGLIHSLPKHRANIASLGLHGIGTSNEMTLTPAIQGIINAVRHMIKVEEI</sequence>
<dbReference type="NCBIfam" id="TIGR01308">
    <property type="entry name" value="rpmD_bact"/>
    <property type="match status" value="1"/>
</dbReference>
<evidence type="ECO:0000256" key="4">
    <source>
        <dbReference type="ARBA" id="ARBA00023274"/>
    </source>
</evidence>
<organism evidence="7 9">
    <name type="scientific">Fibrobacter intestinalis</name>
    <dbReference type="NCBI Taxonomy" id="28122"/>
    <lineage>
        <taxon>Bacteria</taxon>
        <taxon>Pseudomonadati</taxon>
        <taxon>Fibrobacterota</taxon>
        <taxon>Fibrobacteria</taxon>
        <taxon>Fibrobacterales</taxon>
        <taxon>Fibrobacteraceae</taxon>
        <taxon>Fibrobacter</taxon>
    </lineage>
</organism>
<dbReference type="PIRSF" id="PIRSF002211">
    <property type="entry name" value="Ribosomal_L30_bac-type"/>
    <property type="match status" value="1"/>
</dbReference>
<accession>A0A1M6X2D9</accession>
<dbReference type="CDD" id="cd01658">
    <property type="entry name" value="Ribosomal_L30"/>
    <property type="match status" value="1"/>
</dbReference>
<evidence type="ECO:0000259" key="6">
    <source>
        <dbReference type="Pfam" id="PF00327"/>
    </source>
</evidence>
<dbReference type="EMBL" id="FUWU01000035">
    <property type="protein sequence ID" value="SJZ91509.1"/>
    <property type="molecule type" value="Genomic_DNA"/>
</dbReference>
<dbReference type="InterPro" id="IPR036919">
    <property type="entry name" value="Ribo_uL30_ferredoxin-like_sf"/>
</dbReference>
<dbReference type="Proteomes" id="UP000184275">
    <property type="component" value="Unassembled WGS sequence"/>
</dbReference>
<dbReference type="InterPro" id="IPR016082">
    <property type="entry name" value="Ribosomal_uL30_ferredoxin-like"/>
</dbReference>
<dbReference type="RefSeq" id="WP_073305491.1">
    <property type="nucleotide sequence ID" value="NZ_FRAW01000028.1"/>
</dbReference>
<dbReference type="Pfam" id="PF00327">
    <property type="entry name" value="Ribosomal_L30"/>
    <property type="match status" value="1"/>
</dbReference>
<evidence type="ECO:0000313" key="8">
    <source>
        <dbReference type="EMBL" id="SJZ91509.1"/>
    </source>
</evidence>
<protein>
    <recommendedName>
        <fullName evidence="5">50S ribosomal protein L30</fullName>
    </recommendedName>
</protein>
<dbReference type="GO" id="GO:0003735">
    <property type="term" value="F:structural constituent of ribosome"/>
    <property type="evidence" value="ECO:0007669"/>
    <property type="project" value="InterPro"/>
</dbReference>
<feature type="domain" description="Large ribosomal subunit protein uL30-like ferredoxin-like fold" evidence="6">
    <location>
        <begin position="4"/>
        <end position="54"/>
    </location>
</feature>
<evidence type="ECO:0000256" key="2">
    <source>
        <dbReference type="ARBA" id="ARBA00011838"/>
    </source>
</evidence>
<evidence type="ECO:0000313" key="10">
    <source>
        <dbReference type="Proteomes" id="UP000190449"/>
    </source>
</evidence>
<reference evidence="7" key="2">
    <citation type="submission" date="2016-11" db="EMBL/GenBank/DDBJ databases">
        <authorList>
            <person name="Jaros S."/>
            <person name="Januszkiewicz K."/>
            <person name="Wedrychowicz H."/>
        </authorList>
    </citation>
    <scope>NUCLEOTIDE SEQUENCE [LARGE SCALE GENOMIC DNA]</scope>
    <source>
        <strain evidence="7">UWOS</strain>
    </source>
</reference>
<dbReference type="GO" id="GO:0006412">
    <property type="term" value="P:translation"/>
    <property type="evidence" value="ECO:0007669"/>
    <property type="project" value="InterPro"/>
</dbReference>
<evidence type="ECO:0000313" key="9">
    <source>
        <dbReference type="Proteomes" id="UP000184275"/>
    </source>
</evidence>
<reference evidence="8 10" key="3">
    <citation type="submission" date="2017-02" db="EMBL/GenBank/DDBJ databases">
        <authorList>
            <person name="Peterson S.W."/>
        </authorList>
    </citation>
    <scope>NUCLEOTIDE SEQUENCE [LARGE SCALE GENOMIC DNA]</scope>
    <source>
        <strain evidence="8 10">ATCC 43854</strain>
    </source>
</reference>
<dbReference type="Gene3D" id="3.30.1390.20">
    <property type="entry name" value="Ribosomal protein L30, ferredoxin-like fold domain"/>
    <property type="match status" value="1"/>
</dbReference>
<dbReference type="GO" id="GO:0015934">
    <property type="term" value="C:large ribosomal subunit"/>
    <property type="evidence" value="ECO:0007669"/>
    <property type="project" value="InterPro"/>
</dbReference>
<evidence type="ECO:0000313" key="7">
    <source>
        <dbReference type="EMBL" id="SHL00108.1"/>
    </source>
</evidence>
<dbReference type="SUPFAM" id="SSF55129">
    <property type="entry name" value="Ribosomal protein L30p/L7e"/>
    <property type="match status" value="1"/>
</dbReference>
<keyword evidence="4" id="KW-0687">Ribonucleoprotein</keyword>
<proteinExistence type="inferred from homology"/>
<evidence type="ECO:0000256" key="1">
    <source>
        <dbReference type="ARBA" id="ARBA00007594"/>
    </source>
</evidence>
<accession>A0A1T4PJ31</accession>
<evidence type="ECO:0000256" key="3">
    <source>
        <dbReference type="ARBA" id="ARBA00022980"/>
    </source>
</evidence>
<reference evidence="9" key="1">
    <citation type="submission" date="2016-11" db="EMBL/GenBank/DDBJ databases">
        <authorList>
            <person name="Varghese N."/>
            <person name="Submissions S."/>
        </authorList>
    </citation>
    <scope>NUCLEOTIDE SEQUENCE [LARGE SCALE GENOMIC DNA]</scope>
    <source>
        <strain evidence="9">UWOS</strain>
    </source>
</reference>
<keyword evidence="3 7" id="KW-0689">Ribosomal protein</keyword>
<dbReference type="Proteomes" id="UP000190449">
    <property type="component" value="Unassembled WGS sequence"/>
</dbReference>